<evidence type="ECO:0000313" key="6">
    <source>
        <dbReference type="Proteomes" id="UP001244011"/>
    </source>
</evidence>
<sequence>MSSGTLRPPFRKSVKVRQACDCCRARKVRCDGASPCANCTSATFECTYLAVHKKTGPKGRRRVSTQPRYAVRPAVPVINLPPELPAASRPDSEPDSVASASPEPEQLLEDQAGHRYAQLGPHTAGTPVDARLLGGHHGICTNLRDPFGFQPSPLVSTELVALCLDAFFTHKYPITPILDRRQMEAALPHLAALPELYALLTACCAVMVLSPEILESSSPSSPSPSPSSPSAASISTSTSTSTSTSPAPPALPSAEFLISETTRARRFCNYIESPSLTTVQTSFFLFSAFFCLGRDNSAWFYIREAITMLQLLRLHEEDTYASIAPDQAAFSRRLFWVLFITERAYALQRHRLLTLQRTLALPAVDPAGPEAHILSGFLDLISLFQHFDNDFLALWNLPLATPPPAGTPPPEPLTRLQSVLARRGPPPGHCAESQQADLVVSRQWLKTMVWQLCVSKTPLPSSSRSRSRTADDSMTLHYPVTIAREVVAAARDLPRGALEANGVGIVEKVFDIGCSLADVLALAPRAAPPEALAVGPRDCLVEIVRIVGNTVRGGGESRHLRVLVAKASECLRVGVDRGVAVRPCVK</sequence>
<dbReference type="Pfam" id="PF00172">
    <property type="entry name" value="Zn_clus"/>
    <property type="match status" value="1"/>
</dbReference>
<dbReference type="PANTHER" id="PTHR31668">
    <property type="entry name" value="GLUCOSE TRANSPORT TRANSCRIPTION REGULATOR RGT1-RELATED-RELATED"/>
    <property type="match status" value="1"/>
</dbReference>
<keyword evidence="1" id="KW-0479">Metal-binding</keyword>
<dbReference type="GO" id="GO:0006351">
    <property type="term" value="P:DNA-templated transcription"/>
    <property type="evidence" value="ECO:0007669"/>
    <property type="project" value="InterPro"/>
</dbReference>
<evidence type="ECO:0000256" key="2">
    <source>
        <dbReference type="ARBA" id="ARBA00023242"/>
    </source>
</evidence>
<evidence type="ECO:0000313" key="5">
    <source>
        <dbReference type="EMBL" id="KAK1762607.1"/>
    </source>
</evidence>
<reference evidence="5" key="1">
    <citation type="submission" date="2023-06" db="EMBL/GenBank/DDBJ databases">
        <title>Genome-scale phylogeny and comparative genomics of the fungal order Sordariales.</title>
        <authorList>
            <consortium name="Lawrence Berkeley National Laboratory"/>
            <person name="Hensen N."/>
            <person name="Bonometti L."/>
            <person name="Westerberg I."/>
            <person name="Brannstrom I.O."/>
            <person name="Guillou S."/>
            <person name="Cros-Aarteil S."/>
            <person name="Calhoun S."/>
            <person name="Haridas S."/>
            <person name="Kuo A."/>
            <person name="Mondo S."/>
            <person name="Pangilinan J."/>
            <person name="Riley R."/>
            <person name="Labutti K."/>
            <person name="Andreopoulos B."/>
            <person name="Lipzen A."/>
            <person name="Chen C."/>
            <person name="Yanf M."/>
            <person name="Daum C."/>
            <person name="Ng V."/>
            <person name="Clum A."/>
            <person name="Steindorff A."/>
            <person name="Ohm R."/>
            <person name="Martin F."/>
            <person name="Silar P."/>
            <person name="Natvig D."/>
            <person name="Lalanne C."/>
            <person name="Gautier V."/>
            <person name="Ament-Velasquez S.L."/>
            <person name="Kruys A."/>
            <person name="Hutchinson M.I."/>
            <person name="Powell A.J."/>
            <person name="Barry K."/>
            <person name="Miller A.N."/>
            <person name="Grigoriev I.V."/>
            <person name="Debuchy R."/>
            <person name="Gladieux P."/>
            <person name="Thoren M.H."/>
            <person name="Johannesson H."/>
        </authorList>
    </citation>
    <scope>NUCLEOTIDE SEQUENCE</scope>
    <source>
        <strain evidence="5">8032-3</strain>
    </source>
</reference>
<keyword evidence="6" id="KW-1185">Reference proteome</keyword>
<dbReference type="SUPFAM" id="SSF57701">
    <property type="entry name" value="Zn2/Cys6 DNA-binding domain"/>
    <property type="match status" value="1"/>
</dbReference>
<evidence type="ECO:0000259" key="4">
    <source>
        <dbReference type="PROSITE" id="PS50048"/>
    </source>
</evidence>
<dbReference type="Gene3D" id="4.10.240.10">
    <property type="entry name" value="Zn(2)-C6 fungal-type DNA-binding domain"/>
    <property type="match status" value="1"/>
</dbReference>
<proteinExistence type="predicted"/>
<dbReference type="GO" id="GO:0003677">
    <property type="term" value="F:DNA binding"/>
    <property type="evidence" value="ECO:0007669"/>
    <property type="project" value="InterPro"/>
</dbReference>
<keyword evidence="2" id="KW-0539">Nucleus</keyword>
<organism evidence="5 6">
    <name type="scientific">Phialemonium atrogriseum</name>
    <dbReference type="NCBI Taxonomy" id="1093897"/>
    <lineage>
        <taxon>Eukaryota</taxon>
        <taxon>Fungi</taxon>
        <taxon>Dikarya</taxon>
        <taxon>Ascomycota</taxon>
        <taxon>Pezizomycotina</taxon>
        <taxon>Sordariomycetes</taxon>
        <taxon>Sordariomycetidae</taxon>
        <taxon>Cephalothecales</taxon>
        <taxon>Cephalothecaceae</taxon>
        <taxon>Phialemonium</taxon>
    </lineage>
</organism>
<evidence type="ECO:0000256" key="1">
    <source>
        <dbReference type="ARBA" id="ARBA00022723"/>
    </source>
</evidence>
<dbReference type="InterPro" id="IPR036864">
    <property type="entry name" value="Zn2-C6_fun-type_DNA-bd_sf"/>
</dbReference>
<dbReference type="InterPro" id="IPR050797">
    <property type="entry name" value="Carb_Metab_Trans_Reg"/>
</dbReference>
<dbReference type="AlphaFoldDB" id="A0AAJ0BT73"/>
<dbReference type="GO" id="GO:0008270">
    <property type="term" value="F:zinc ion binding"/>
    <property type="evidence" value="ECO:0007669"/>
    <property type="project" value="InterPro"/>
</dbReference>
<dbReference type="InterPro" id="IPR001138">
    <property type="entry name" value="Zn2Cys6_DnaBD"/>
</dbReference>
<comment type="caution">
    <text evidence="5">The sequence shown here is derived from an EMBL/GenBank/DDBJ whole genome shotgun (WGS) entry which is preliminary data.</text>
</comment>
<accession>A0AAJ0BT73</accession>
<feature type="domain" description="Zn(2)-C6 fungal-type" evidence="4">
    <location>
        <begin position="19"/>
        <end position="48"/>
    </location>
</feature>
<dbReference type="GeneID" id="85315254"/>
<feature type="region of interest" description="Disordered" evidence="3">
    <location>
        <begin position="80"/>
        <end position="105"/>
    </location>
</feature>
<dbReference type="PANTHER" id="PTHR31668:SF20">
    <property type="entry name" value="ZN(II)2CYS6 TRANSCRIPTION FACTOR (EUROFUNG)"/>
    <property type="match status" value="1"/>
</dbReference>
<dbReference type="CDD" id="cd12148">
    <property type="entry name" value="fungal_TF_MHR"/>
    <property type="match status" value="1"/>
</dbReference>
<dbReference type="CDD" id="cd00067">
    <property type="entry name" value="GAL4"/>
    <property type="match status" value="1"/>
</dbReference>
<dbReference type="SMART" id="SM00066">
    <property type="entry name" value="GAL4"/>
    <property type="match status" value="1"/>
</dbReference>
<feature type="compositionally biased region" description="Low complexity" evidence="3">
    <location>
        <begin position="228"/>
        <end position="245"/>
    </location>
</feature>
<protein>
    <submittedName>
        <fullName evidence="5">RING-3 protein</fullName>
    </submittedName>
</protein>
<dbReference type="RefSeq" id="XP_060278820.1">
    <property type="nucleotide sequence ID" value="XM_060432067.1"/>
</dbReference>
<evidence type="ECO:0000256" key="3">
    <source>
        <dbReference type="SAM" id="MobiDB-lite"/>
    </source>
</evidence>
<name>A0AAJ0BT73_9PEZI</name>
<dbReference type="GO" id="GO:0000981">
    <property type="term" value="F:DNA-binding transcription factor activity, RNA polymerase II-specific"/>
    <property type="evidence" value="ECO:0007669"/>
    <property type="project" value="InterPro"/>
</dbReference>
<dbReference type="PROSITE" id="PS00463">
    <property type="entry name" value="ZN2_CY6_FUNGAL_1"/>
    <property type="match status" value="1"/>
</dbReference>
<dbReference type="InterPro" id="IPR007219">
    <property type="entry name" value="XnlR_reg_dom"/>
</dbReference>
<dbReference type="Pfam" id="PF04082">
    <property type="entry name" value="Fungal_trans"/>
    <property type="match status" value="1"/>
</dbReference>
<dbReference type="PROSITE" id="PS50048">
    <property type="entry name" value="ZN2_CY6_FUNGAL_2"/>
    <property type="match status" value="1"/>
</dbReference>
<gene>
    <name evidence="5" type="ORF">QBC33DRAFT_600098</name>
</gene>
<feature type="region of interest" description="Disordered" evidence="3">
    <location>
        <begin position="216"/>
        <end position="252"/>
    </location>
</feature>
<dbReference type="Proteomes" id="UP001244011">
    <property type="component" value="Unassembled WGS sequence"/>
</dbReference>
<dbReference type="EMBL" id="MU839035">
    <property type="protein sequence ID" value="KAK1762607.1"/>
    <property type="molecule type" value="Genomic_DNA"/>
</dbReference>